<gene>
    <name evidence="2" type="ORF">VK792_07875</name>
</gene>
<reference evidence="2 3" key="1">
    <citation type="submission" date="2024-01" db="EMBL/GenBank/DDBJ databases">
        <title>Mesobacterium rodlantinim sp. nov., isolated from shallow sea hydrothermal systems off Kueishantao Island.</title>
        <authorList>
            <person name="Su Z."/>
            <person name="Tang K."/>
        </authorList>
    </citation>
    <scope>NUCLEOTIDE SEQUENCE [LARGE SCALE GENOMIC DNA]</scope>
    <source>
        <strain evidence="2 3">TK19101</strain>
    </source>
</reference>
<dbReference type="RefSeq" id="WP_326296913.1">
    <property type="nucleotide sequence ID" value="NZ_JAYLLH010000008.1"/>
</dbReference>
<feature type="region of interest" description="Disordered" evidence="1">
    <location>
        <begin position="44"/>
        <end position="68"/>
    </location>
</feature>
<feature type="compositionally biased region" description="Basic and acidic residues" evidence="1">
    <location>
        <begin position="58"/>
        <end position="68"/>
    </location>
</feature>
<sequence length="68" mass="7264">MTERRPAAIRKSDLTPAFEAAKSAGFDQVSVVVETAEGQRFHITAGIGGESSEADMSPLEKWRAGRAS</sequence>
<accession>A0ABU6HFF3</accession>
<organism evidence="2 3">
    <name type="scientific">Mesobacterium hydrothermale</name>
    <dbReference type="NCBI Taxonomy" id="3111907"/>
    <lineage>
        <taxon>Bacteria</taxon>
        <taxon>Pseudomonadati</taxon>
        <taxon>Pseudomonadota</taxon>
        <taxon>Alphaproteobacteria</taxon>
        <taxon>Rhodobacterales</taxon>
        <taxon>Roseobacteraceae</taxon>
        <taxon>Mesobacterium</taxon>
    </lineage>
</organism>
<keyword evidence="3" id="KW-1185">Reference proteome</keyword>
<evidence type="ECO:0000313" key="2">
    <source>
        <dbReference type="EMBL" id="MEC3861198.1"/>
    </source>
</evidence>
<proteinExistence type="predicted"/>
<dbReference type="EMBL" id="JAYLLH010000008">
    <property type="protein sequence ID" value="MEC3861198.1"/>
    <property type="molecule type" value="Genomic_DNA"/>
</dbReference>
<evidence type="ECO:0000313" key="3">
    <source>
        <dbReference type="Proteomes" id="UP001348149"/>
    </source>
</evidence>
<evidence type="ECO:0000256" key="1">
    <source>
        <dbReference type="SAM" id="MobiDB-lite"/>
    </source>
</evidence>
<comment type="caution">
    <text evidence="2">The sequence shown here is derived from an EMBL/GenBank/DDBJ whole genome shotgun (WGS) entry which is preliminary data.</text>
</comment>
<dbReference type="Proteomes" id="UP001348149">
    <property type="component" value="Unassembled WGS sequence"/>
</dbReference>
<name>A0ABU6HFF3_9RHOB</name>
<protein>
    <submittedName>
        <fullName evidence="2">Uncharacterized protein</fullName>
    </submittedName>
</protein>